<dbReference type="AlphaFoldDB" id="A0A0M3IUK1"/>
<evidence type="ECO:0000313" key="2">
    <source>
        <dbReference type="WBParaSite" id="ALUE_0002242901-mRNA-1"/>
    </source>
</evidence>
<accession>A0A0M3IUK1</accession>
<proteinExistence type="predicted"/>
<protein>
    <submittedName>
        <fullName evidence="2">Secreted protein</fullName>
    </submittedName>
</protein>
<evidence type="ECO:0000313" key="1">
    <source>
        <dbReference type="Proteomes" id="UP000036681"/>
    </source>
</evidence>
<organism evidence="1 2">
    <name type="scientific">Ascaris lumbricoides</name>
    <name type="common">Giant roundworm</name>
    <dbReference type="NCBI Taxonomy" id="6252"/>
    <lineage>
        <taxon>Eukaryota</taxon>
        <taxon>Metazoa</taxon>
        <taxon>Ecdysozoa</taxon>
        <taxon>Nematoda</taxon>
        <taxon>Chromadorea</taxon>
        <taxon>Rhabditida</taxon>
        <taxon>Spirurina</taxon>
        <taxon>Ascaridomorpha</taxon>
        <taxon>Ascaridoidea</taxon>
        <taxon>Ascarididae</taxon>
        <taxon>Ascaris</taxon>
    </lineage>
</organism>
<dbReference type="Proteomes" id="UP000036681">
    <property type="component" value="Unplaced"/>
</dbReference>
<sequence length="149" mass="16550">MVRAGGVSSFLIRRVAMLWVGEDALSVLDVRYFIRLQGAFRQFDGPVAGSGPRTSNLTALLAGRGKGRTTGKLIGIVGSFISLYRAPSHRRVASHSSEMVWNNQGVRVWQRVAPTFGTLYKSDMDDSTAFPGCFRYYRGKFTKVQNRLV</sequence>
<keyword evidence="1" id="KW-1185">Reference proteome</keyword>
<name>A0A0M3IUK1_ASCLU</name>
<reference evidence="2" key="1">
    <citation type="submission" date="2017-02" db="UniProtKB">
        <authorList>
            <consortium name="WormBaseParasite"/>
        </authorList>
    </citation>
    <scope>IDENTIFICATION</scope>
</reference>
<dbReference type="WBParaSite" id="ALUE_0002242901-mRNA-1">
    <property type="protein sequence ID" value="ALUE_0002242901-mRNA-1"/>
    <property type="gene ID" value="ALUE_0002242901"/>
</dbReference>